<feature type="domain" description="EF-hand" evidence="3">
    <location>
        <begin position="68"/>
        <end position="103"/>
    </location>
</feature>
<feature type="domain" description="EF-hand" evidence="3">
    <location>
        <begin position="106"/>
        <end position="141"/>
    </location>
</feature>
<evidence type="ECO:0000259" key="3">
    <source>
        <dbReference type="PROSITE" id="PS50222"/>
    </source>
</evidence>
<dbReference type="InterPro" id="IPR011992">
    <property type="entry name" value="EF-hand-dom_pair"/>
</dbReference>
<dbReference type="EMBL" id="JAABOA010000131">
    <property type="protein sequence ID" value="KAF9585730.1"/>
    <property type="molecule type" value="Genomic_DNA"/>
</dbReference>
<dbReference type="CDD" id="cd00051">
    <property type="entry name" value="EFh"/>
    <property type="match status" value="1"/>
</dbReference>
<evidence type="ECO:0000256" key="2">
    <source>
        <dbReference type="ARBA" id="ARBA00022837"/>
    </source>
</evidence>
<sequence>MHPEEIKEAFDLFDPTGTGTIQPKAFQDVVDTLGDDDLKRTIKIPTHPIDYNEFSSLMNKYSSNRAHDPEEPYRYAFQSINRDGSGRISAQELRVAIHSFLGPNALSEADIDEIIREADVSGAGGITFEEFLKVMHKSEKKRRGETVL</sequence>
<dbReference type="GO" id="GO:0005509">
    <property type="term" value="F:calcium ion binding"/>
    <property type="evidence" value="ECO:0007669"/>
    <property type="project" value="InterPro"/>
</dbReference>
<keyword evidence="2" id="KW-0106">Calcium</keyword>
<gene>
    <name evidence="4" type="ORF">BGW38_001028</name>
</gene>
<dbReference type="SUPFAM" id="SSF47473">
    <property type="entry name" value="EF-hand"/>
    <property type="match status" value="1"/>
</dbReference>
<dbReference type="Pfam" id="PF13499">
    <property type="entry name" value="EF-hand_7"/>
    <property type="match status" value="1"/>
</dbReference>
<dbReference type="Proteomes" id="UP000780801">
    <property type="component" value="Unassembled WGS sequence"/>
</dbReference>
<evidence type="ECO:0000256" key="1">
    <source>
        <dbReference type="ARBA" id="ARBA00022737"/>
    </source>
</evidence>
<dbReference type="InterPro" id="IPR002048">
    <property type="entry name" value="EF_hand_dom"/>
</dbReference>
<proteinExistence type="predicted"/>
<feature type="domain" description="EF-hand" evidence="3">
    <location>
        <begin position="1"/>
        <end position="36"/>
    </location>
</feature>
<evidence type="ECO:0000313" key="4">
    <source>
        <dbReference type="EMBL" id="KAF9585730.1"/>
    </source>
</evidence>
<evidence type="ECO:0000313" key="5">
    <source>
        <dbReference type="Proteomes" id="UP000780801"/>
    </source>
</evidence>
<protein>
    <recommendedName>
        <fullName evidence="3">EF-hand domain-containing protein</fullName>
    </recommendedName>
</protein>
<accession>A0A9P6KIE7</accession>
<dbReference type="SMART" id="SM00054">
    <property type="entry name" value="EFh"/>
    <property type="match status" value="3"/>
</dbReference>
<organism evidence="4 5">
    <name type="scientific">Lunasporangiospora selenospora</name>
    <dbReference type="NCBI Taxonomy" id="979761"/>
    <lineage>
        <taxon>Eukaryota</taxon>
        <taxon>Fungi</taxon>
        <taxon>Fungi incertae sedis</taxon>
        <taxon>Mucoromycota</taxon>
        <taxon>Mortierellomycotina</taxon>
        <taxon>Mortierellomycetes</taxon>
        <taxon>Mortierellales</taxon>
        <taxon>Mortierellaceae</taxon>
        <taxon>Lunasporangiospora</taxon>
    </lineage>
</organism>
<comment type="caution">
    <text evidence="4">The sequence shown here is derived from an EMBL/GenBank/DDBJ whole genome shotgun (WGS) entry which is preliminary data.</text>
</comment>
<reference evidence="4" key="1">
    <citation type="journal article" date="2020" name="Fungal Divers.">
        <title>Resolving the Mortierellaceae phylogeny through synthesis of multi-gene phylogenetics and phylogenomics.</title>
        <authorList>
            <person name="Vandepol N."/>
            <person name="Liber J."/>
            <person name="Desiro A."/>
            <person name="Na H."/>
            <person name="Kennedy M."/>
            <person name="Barry K."/>
            <person name="Grigoriev I.V."/>
            <person name="Miller A.N."/>
            <person name="O'Donnell K."/>
            <person name="Stajich J.E."/>
            <person name="Bonito G."/>
        </authorList>
    </citation>
    <scope>NUCLEOTIDE SEQUENCE</scope>
    <source>
        <strain evidence="4">KOD1015</strain>
    </source>
</reference>
<dbReference type="Gene3D" id="1.10.238.10">
    <property type="entry name" value="EF-hand"/>
    <property type="match status" value="2"/>
</dbReference>
<name>A0A9P6KIE7_9FUNG</name>
<keyword evidence="5" id="KW-1185">Reference proteome</keyword>
<dbReference type="PROSITE" id="PS50222">
    <property type="entry name" value="EF_HAND_2"/>
    <property type="match status" value="3"/>
</dbReference>
<dbReference type="InterPro" id="IPR050145">
    <property type="entry name" value="Centrin_CML-like"/>
</dbReference>
<dbReference type="OrthoDB" id="26525at2759"/>
<dbReference type="AlphaFoldDB" id="A0A9P6KIE7"/>
<keyword evidence="1" id="KW-0677">Repeat</keyword>
<dbReference type="FunFam" id="1.10.238.10:FF:000003">
    <property type="entry name" value="Calmodulin A"/>
    <property type="match status" value="1"/>
</dbReference>
<dbReference type="PANTHER" id="PTHR23050">
    <property type="entry name" value="CALCIUM BINDING PROTEIN"/>
    <property type="match status" value="1"/>
</dbReference>